<evidence type="ECO:0000313" key="4">
    <source>
        <dbReference type="Proteomes" id="UP000192266"/>
    </source>
</evidence>
<dbReference type="STRING" id="645990.SAMN00120144_0318"/>
<gene>
    <name evidence="3" type="ORF">SAMN00120144_0318</name>
</gene>
<reference evidence="3 4" key="1">
    <citation type="submission" date="2017-04" db="EMBL/GenBank/DDBJ databases">
        <authorList>
            <person name="Afonso C.L."/>
            <person name="Miller P.J."/>
            <person name="Scott M.A."/>
            <person name="Spackman E."/>
            <person name="Goraichik I."/>
            <person name="Dimitrov K.M."/>
            <person name="Suarez D.L."/>
            <person name="Swayne D.E."/>
        </authorList>
    </citation>
    <scope>NUCLEOTIDE SEQUENCE [LARGE SCALE GENOMIC DNA]</scope>
    <source>
        <strain evidence="3 4">DSM 11622</strain>
    </source>
</reference>
<sequence length="146" mass="16207">MLRSFILVLLLSGLVLGTVAQVPATKSSLPERIEAQRWRKRIVVLYASTAESAKLKQQLASLATAKAQVQARDILIIEAIETCLSTTEKQYIRQTLAVEPGDFAVVLIGKDGGVKRKETNPIDPKTLFETIDTMPMRRQEMRAKGK</sequence>
<proteinExistence type="predicted"/>
<evidence type="ECO:0000313" key="3">
    <source>
        <dbReference type="EMBL" id="SMB97214.1"/>
    </source>
</evidence>
<dbReference type="EMBL" id="FWWW01000075">
    <property type="protein sequence ID" value="SMB97214.1"/>
    <property type="molecule type" value="Genomic_DNA"/>
</dbReference>
<dbReference type="InterPro" id="IPR025232">
    <property type="entry name" value="DUF4174"/>
</dbReference>
<keyword evidence="1" id="KW-0732">Signal</keyword>
<evidence type="ECO:0000256" key="1">
    <source>
        <dbReference type="ARBA" id="ARBA00022729"/>
    </source>
</evidence>
<name>A0A1W1VWF8_9BACT</name>
<evidence type="ECO:0000259" key="2">
    <source>
        <dbReference type="Pfam" id="PF13778"/>
    </source>
</evidence>
<keyword evidence="4" id="KW-1185">Reference proteome</keyword>
<organism evidence="3 4">
    <name type="scientific">Hymenobacter roseosalivarius DSM 11622</name>
    <dbReference type="NCBI Taxonomy" id="645990"/>
    <lineage>
        <taxon>Bacteria</taxon>
        <taxon>Pseudomonadati</taxon>
        <taxon>Bacteroidota</taxon>
        <taxon>Cytophagia</taxon>
        <taxon>Cytophagales</taxon>
        <taxon>Hymenobacteraceae</taxon>
        <taxon>Hymenobacter</taxon>
    </lineage>
</organism>
<accession>A0A1W1VWF8</accession>
<dbReference type="OrthoDB" id="7362103at2"/>
<protein>
    <recommendedName>
        <fullName evidence="2">DUF4174 domain-containing protein</fullName>
    </recommendedName>
</protein>
<dbReference type="Pfam" id="PF13778">
    <property type="entry name" value="DUF4174"/>
    <property type="match status" value="1"/>
</dbReference>
<dbReference type="RefSeq" id="WP_084446436.1">
    <property type="nucleotide sequence ID" value="NZ_FWWW01000075.1"/>
</dbReference>
<dbReference type="Proteomes" id="UP000192266">
    <property type="component" value="Unassembled WGS sequence"/>
</dbReference>
<feature type="domain" description="DUF4174" evidence="2">
    <location>
        <begin position="34"/>
        <end position="140"/>
    </location>
</feature>
<dbReference type="AlphaFoldDB" id="A0A1W1VWF8"/>